<dbReference type="GO" id="GO:0005524">
    <property type="term" value="F:ATP binding"/>
    <property type="evidence" value="ECO:0007669"/>
    <property type="project" value="UniProtKB-KW"/>
</dbReference>
<keyword evidence="2" id="KW-0963">Cytoplasm</keyword>
<keyword evidence="3" id="KW-0436">Ligase</keyword>
<dbReference type="PROSITE" id="PS51221">
    <property type="entry name" value="TTL"/>
    <property type="match status" value="1"/>
</dbReference>
<dbReference type="Pfam" id="PF03133">
    <property type="entry name" value="TTL"/>
    <property type="match status" value="1"/>
</dbReference>
<dbReference type="GO" id="GO:0003341">
    <property type="term" value="P:cilium movement"/>
    <property type="evidence" value="ECO:0007669"/>
    <property type="project" value="TreeGrafter"/>
</dbReference>
<dbReference type="GO" id="GO:0060271">
    <property type="term" value="P:cilium assembly"/>
    <property type="evidence" value="ECO:0007669"/>
    <property type="project" value="TreeGrafter"/>
</dbReference>
<dbReference type="PANTHER" id="PTHR45870">
    <property type="entry name" value="TUBULIN MONOGLYCYLASE TTLL3"/>
    <property type="match status" value="1"/>
</dbReference>
<dbReference type="InterPro" id="IPR004344">
    <property type="entry name" value="TTL/TTLL_fam"/>
</dbReference>
<gene>
    <name evidence="7" type="ORF">PHYEVI_LOCUS857</name>
</gene>
<dbReference type="SUPFAM" id="SSF56059">
    <property type="entry name" value="Glutathione synthetase ATP-binding domain-like"/>
    <property type="match status" value="1"/>
</dbReference>
<sequence length="903" mass="104342">MSYLGSGRQNLLPRKAKSLSHFNVTQKLHKMGTELADTTDRTSKPTEDSKQQPPENGGAEEKEKKPEAIALQQPVVPQCHDAKHASAVSRSPSGPRITSADNHQRSTDGSGLIHPKKSSSFVENKPKFSSERLMQLKRMTEIAVRDHKVFTIRGGWPVIRRELLKRNWLEKIEPAVKPKFNTIEDVVSNIPIKQDWESTQTYEEKIEKMIISRLLQSYDVDFYWSMRKEQCDIQQRANPFKLINRFSRSLFASKEGLALLLQQSYWYNETGVAAVSFPRTYVLGFPDHYNFFVEDFRLTACIGLLKWFVEVFEKGGKANIQSIEGRIPYASLQFALDRCNDFVAKKKHLDIDRDFPQVWDHEWDQFLKNYYNLLHEDGLFSDFTESLTNAYGFQCIKQGVYRLLAEQCTTRAVSTKNLVANVKATLKDVKLVWPQYDIDGMKNIWILKPGNKCRGRGIHLVRSVSDVDRVMNLKMKYVVQKYIERPMIIYKTKFDIRQWFLVTCVQPLTIWIYRDSYLRFSGQIFSLENFHESLHLTNHAVQCKYTPMEQRDKALPTDNMWDCNTFKAYLKQMGCLEKWNEVIFPGMAQSITCAMLASQDTMDKRQNTFEMYGADFMLGEDCTPWLLEINCSPDLSFSTSVTSRLCPQCMEDIIKVVVDKRRDINASTGLFELIYKQNYPRAPPYLGLNLSVRGRKIFKTKSKSNHREKGDKEKALMRLRKHDFVKSEFMRDNNIAKLLPLPKLICSNDYSGPVISDFIEEIQKVATERVCGVDFIPSTKSDPHHQNFMNHHHIISRNGSSNNKKIDRVLRSRDAAAVTKPKTTDASTRHCRRRSVREKNKPTTSRITCGTSNWTNLKLTLADTAMLLNGTKQLVKGTNVFTDINKNDYKCLNLHVFDLNEML</sequence>
<dbReference type="Proteomes" id="UP001153712">
    <property type="component" value="Chromosome 1"/>
</dbReference>
<name>A0A9N9TIE8_PHYSR</name>
<keyword evidence="8" id="KW-1185">Reference proteome</keyword>
<dbReference type="GO" id="GO:0015630">
    <property type="term" value="C:microtubule cytoskeleton"/>
    <property type="evidence" value="ECO:0007669"/>
    <property type="project" value="TreeGrafter"/>
</dbReference>
<reference evidence="7" key="1">
    <citation type="submission" date="2022-01" db="EMBL/GenBank/DDBJ databases">
        <authorList>
            <person name="King R."/>
        </authorList>
    </citation>
    <scope>NUCLEOTIDE SEQUENCE</scope>
</reference>
<dbReference type="Gene3D" id="3.30.470.20">
    <property type="entry name" value="ATP-grasp fold, B domain"/>
    <property type="match status" value="1"/>
</dbReference>
<accession>A0A9N9TIE8</accession>
<evidence type="ECO:0000256" key="3">
    <source>
        <dbReference type="ARBA" id="ARBA00022598"/>
    </source>
</evidence>
<evidence type="ECO:0000256" key="5">
    <source>
        <dbReference type="ARBA" id="ARBA00022840"/>
    </source>
</evidence>
<dbReference type="PANTHER" id="PTHR45870:SF2">
    <property type="entry name" value="TUBULIN MONOGLYCYLASE TTLL3"/>
    <property type="match status" value="1"/>
</dbReference>
<evidence type="ECO:0000256" key="4">
    <source>
        <dbReference type="ARBA" id="ARBA00022741"/>
    </source>
</evidence>
<dbReference type="GO" id="GO:0070736">
    <property type="term" value="F:protein-glycine ligase activity, initiating"/>
    <property type="evidence" value="ECO:0007669"/>
    <property type="project" value="TreeGrafter"/>
</dbReference>
<dbReference type="EMBL" id="OU900094">
    <property type="protein sequence ID" value="CAG9854394.1"/>
    <property type="molecule type" value="Genomic_DNA"/>
</dbReference>
<evidence type="ECO:0008006" key="9">
    <source>
        <dbReference type="Google" id="ProtNLM"/>
    </source>
</evidence>
<organism evidence="7 8">
    <name type="scientific">Phyllotreta striolata</name>
    <name type="common">Striped flea beetle</name>
    <name type="synonym">Crioceris striolata</name>
    <dbReference type="NCBI Taxonomy" id="444603"/>
    <lineage>
        <taxon>Eukaryota</taxon>
        <taxon>Metazoa</taxon>
        <taxon>Ecdysozoa</taxon>
        <taxon>Arthropoda</taxon>
        <taxon>Hexapoda</taxon>
        <taxon>Insecta</taxon>
        <taxon>Pterygota</taxon>
        <taxon>Neoptera</taxon>
        <taxon>Endopterygota</taxon>
        <taxon>Coleoptera</taxon>
        <taxon>Polyphaga</taxon>
        <taxon>Cucujiformia</taxon>
        <taxon>Chrysomeloidea</taxon>
        <taxon>Chrysomelidae</taxon>
        <taxon>Galerucinae</taxon>
        <taxon>Alticini</taxon>
        <taxon>Phyllotreta</taxon>
    </lineage>
</organism>
<dbReference type="InterPro" id="IPR051437">
    <property type="entry name" value="TTLL_monoglycylase"/>
</dbReference>
<proteinExistence type="predicted"/>
<dbReference type="GO" id="GO:0005930">
    <property type="term" value="C:axoneme"/>
    <property type="evidence" value="ECO:0007669"/>
    <property type="project" value="TreeGrafter"/>
</dbReference>
<evidence type="ECO:0000256" key="1">
    <source>
        <dbReference type="ARBA" id="ARBA00004496"/>
    </source>
</evidence>
<evidence type="ECO:0000256" key="2">
    <source>
        <dbReference type="ARBA" id="ARBA00022490"/>
    </source>
</evidence>
<evidence type="ECO:0000313" key="7">
    <source>
        <dbReference type="EMBL" id="CAG9854394.1"/>
    </source>
</evidence>
<keyword evidence="4" id="KW-0547">Nucleotide-binding</keyword>
<evidence type="ECO:0000313" key="8">
    <source>
        <dbReference type="Proteomes" id="UP001153712"/>
    </source>
</evidence>
<feature type="non-terminal residue" evidence="7">
    <location>
        <position position="903"/>
    </location>
</feature>
<feature type="compositionally biased region" description="Basic and acidic residues" evidence="6">
    <location>
        <begin position="38"/>
        <end position="50"/>
    </location>
</feature>
<keyword evidence="5" id="KW-0067">ATP-binding</keyword>
<dbReference type="AlphaFoldDB" id="A0A9N9TIE8"/>
<feature type="region of interest" description="Disordered" evidence="6">
    <location>
        <begin position="1"/>
        <end position="126"/>
    </location>
</feature>
<evidence type="ECO:0000256" key="6">
    <source>
        <dbReference type="SAM" id="MobiDB-lite"/>
    </source>
</evidence>
<protein>
    <recommendedName>
        <fullName evidence="9">Tubulin glycylase 3A</fullName>
    </recommendedName>
</protein>
<dbReference type="OrthoDB" id="202825at2759"/>
<comment type="subcellular location">
    <subcellularLocation>
        <location evidence="1">Cytoplasm</location>
    </subcellularLocation>
</comment>